<reference evidence="9 10" key="1">
    <citation type="submission" date="2018-08" db="EMBL/GenBank/DDBJ databases">
        <title>Aphanomyces genome sequencing and annotation.</title>
        <authorList>
            <person name="Minardi D."/>
            <person name="Oidtmann B."/>
            <person name="Van Der Giezen M."/>
            <person name="Studholme D.J."/>
        </authorList>
    </citation>
    <scope>NUCLEOTIDE SEQUENCE [LARGE SCALE GENOMIC DNA]</scope>
    <source>
        <strain evidence="9 10">NJM0002</strain>
    </source>
</reference>
<feature type="transmembrane region" description="Helical" evidence="7">
    <location>
        <begin position="6"/>
        <end position="27"/>
    </location>
</feature>
<dbReference type="EC" id="2.3.2.26" evidence="3"/>
<dbReference type="PANTHER" id="PTHR11254:SF440">
    <property type="entry name" value="E3 UBIQUITIN-PROTEIN LIGASE NEDD-4"/>
    <property type="match status" value="1"/>
</dbReference>
<dbReference type="PANTHER" id="PTHR11254">
    <property type="entry name" value="HECT DOMAIN UBIQUITIN-PROTEIN LIGASE"/>
    <property type="match status" value="1"/>
</dbReference>
<evidence type="ECO:0000256" key="3">
    <source>
        <dbReference type="ARBA" id="ARBA00012485"/>
    </source>
</evidence>
<protein>
    <recommendedName>
        <fullName evidence="3">HECT-type E3 ubiquitin transferase</fullName>
        <ecNumber evidence="3">2.3.2.26</ecNumber>
    </recommendedName>
</protein>
<name>A0A418ANX7_9STRA</name>
<dbReference type="PROSITE" id="PS50237">
    <property type="entry name" value="HECT"/>
    <property type="match status" value="1"/>
</dbReference>
<comment type="pathway">
    <text evidence="2">Protein modification; protein ubiquitination.</text>
</comment>
<comment type="caution">
    <text evidence="9">The sequence shown here is derived from an EMBL/GenBank/DDBJ whole genome shotgun (WGS) entry which is preliminary data.</text>
</comment>
<dbReference type="SMART" id="SM00119">
    <property type="entry name" value="HECTc"/>
    <property type="match status" value="1"/>
</dbReference>
<dbReference type="CDD" id="cd00078">
    <property type="entry name" value="HECTc"/>
    <property type="match status" value="1"/>
</dbReference>
<dbReference type="GO" id="GO:0061630">
    <property type="term" value="F:ubiquitin protein ligase activity"/>
    <property type="evidence" value="ECO:0007669"/>
    <property type="project" value="UniProtKB-EC"/>
</dbReference>
<keyword evidence="7" id="KW-1133">Transmembrane helix</keyword>
<evidence type="ECO:0000256" key="1">
    <source>
        <dbReference type="ARBA" id="ARBA00000885"/>
    </source>
</evidence>
<dbReference type="FunFam" id="3.30.2410.10:FF:000009">
    <property type="entry name" value="Probable E3 ubiquitin-protein ligase HECTD2"/>
    <property type="match status" value="1"/>
</dbReference>
<feature type="domain" description="HECT" evidence="8">
    <location>
        <begin position="55"/>
        <end position="406"/>
    </location>
</feature>
<evidence type="ECO:0000256" key="7">
    <source>
        <dbReference type="SAM" id="Phobius"/>
    </source>
</evidence>
<evidence type="ECO:0000256" key="5">
    <source>
        <dbReference type="ARBA" id="ARBA00022786"/>
    </source>
</evidence>
<evidence type="ECO:0000313" key="9">
    <source>
        <dbReference type="EMBL" id="RHY26682.1"/>
    </source>
</evidence>
<dbReference type="Gene3D" id="3.30.2160.10">
    <property type="entry name" value="Hect, E3 ligase catalytic domain"/>
    <property type="match status" value="1"/>
</dbReference>
<evidence type="ECO:0000256" key="4">
    <source>
        <dbReference type="ARBA" id="ARBA00022679"/>
    </source>
</evidence>
<dbReference type="EMBL" id="QUSY01000937">
    <property type="protein sequence ID" value="RHY26682.1"/>
    <property type="molecule type" value="Genomic_DNA"/>
</dbReference>
<dbReference type="InterPro" id="IPR000569">
    <property type="entry name" value="HECT_dom"/>
</dbReference>
<evidence type="ECO:0000256" key="2">
    <source>
        <dbReference type="ARBA" id="ARBA00004906"/>
    </source>
</evidence>
<dbReference type="InterPro" id="IPR035983">
    <property type="entry name" value="Hect_E3_ubiquitin_ligase"/>
</dbReference>
<organism evidence="9 10">
    <name type="scientific">Aphanomyces invadans</name>
    <dbReference type="NCBI Taxonomy" id="157072"/>
    <lineage>
        <taxon>Eukaryota</taxon>
        <taxon>Sar</taxon>
        <taxon>Stramenopiles</taxon>
        <taxon>Oomycota</taxon>
        <taxon>Saprolegniomycetes</taxon>
        <taxon>Saprolegniales</taxon>
        <taxon>Verrucalvaceae</taxon>
        <taxon>Aphanomyces</taxon>
    </lineage>
</organism>
<dbReference type="Gene3D" id="3.90.1750.10">
    <property type="entry name" value="Hect, E3 ligase catalytic domains"/>
    <property type="match status" value="1"/>
</dbReference>
<dbReference type="AlphaFoldDB" id="A0A418ANX7"/>
<proteinExistence type="predicted"/>
<keyword evidence="7" id="KW-0812">Transmembrane</keyword>
<dbReference type="GO" id="GO:0016567">
    <property type="term" value="P:protein ubiquitination"/>
    <property type="evidence" value="ECO:0007669"/>
    <property type="project" value="TreeGrafter"/>
</dbReference>
<feature type="active site" description="Glycyl thioester intermediate" evidence="6">
    <location>
        <position position="373"/>
    </location>
</feature>
<dbReference type="GO" id="GO:0006511">
    <property type="term" value="P:ubiquitin-dependent protein catabolic process"/>
    <property type="evidence" value="ECO:0007669"/>
    <property type="project" value="TreeGrafter"/>
</dbReference>
<evidence type="ECO:0000259" key="8">
    <source>
        <dbReference type="PROSITE" id="PS50237"/>
    </source>
</evidence>
<dbReference type="Pfam" id="PF00632">
    <property type="entry name" value="HECT"/>
    <property type="match status" value="1"/>
</dbReference>
<dbReference type="Gene3D" id="3.30.2410.10">
    <property type="entry name" value="Hect, E3 ligase catalytic domain"/>
    <property type="match status" value="1"/>
</dbReference>
<keyword evidence="10" id="KW-1185">Reference proteome</keyword>
<sequence>MLVYLILSVLIALLLGLILYLSCFVPYRHSLLTSRDLTVFQEPDADVFRENLSDSPEQLRQRWRVSFMGEPALDAGGVLREWISLLVVELFDPSFGLFVSTASSNHCAWVNSMSGARQVRHLEYFSLIGRVVGKALFEEQLVPVHFTVPLLKHVLGVPISFSDLQFLDDELYQSLVWLKQCSNPDDVDALMLDFSVTRTTQRQDGKPITTETVPLAPGGESIAVTVVNKAAYLDLLFQYHILDSVSYQLLMFLAAIYSVVPEELLKVFDYKELELLLCGVPTVDVDDWKRHAQVAYLVENTPTRLELQNVSWFWAVLDTFTNEQRAKLLQFVTGSSRVPAQGFKALISTDGRVQPFKLSFCPMEHLYPRAHTCFNRLDLPLYESKSEMHTYLIAVLSQDATGFSME</sequence>
<accession>A0A418ANX7</accession>
<comment type="catalytic activity">
    <reaction evidence="1">
        <text>S-ubiquitinyl-[E2 ubiquitin-conjugating enzyme]-L-cysteine + [acceptor protein]-L-lysine = [E2 ubiquitin-conjugating enzyme]-L-cysteine + N(6)-ubiquitinyl-[acceptor protein]-L-lysine.</text>
        <dbReference type="EC" id="2.3.2.26"/>
    </reaction>
</comment>
<dbReference type="VEuPathDB" id="FungiDB:H310_05184"/>
<dbReference type="Proteomes" id="UP000285060">
    <property type="component" value="Unassembled WGS sequence"/>
</dbReference>
<evidence type="ECO:0000256" key="6">
    <source>
        <dbReference type="PROSITE-ProRule" id="PRU00104"/>
    </source>
</evidence>
<keyword evidence="4" id="KW-0808">Transferase</keyword>
<dbReference type="InterPro" id="IPR050409">
    <property type="entry name" value="E3_ubiq-protein_ligase"/>
</dbReference>
<gene>
    <name evidence="9" type="ORF">DYB32_007370</name>
</gene>
<dbReference type="GO" id="GO:0005737">
    <property type="term" value="C:cytoplasm"/>
    <property type="evidence" value="ECO:0007669"/>
    <property type="project" value="TreeGrafter"/>
</dbReference>
<keyword evidence="5 6" id="KW-0833">Ubl conjugation pathway</keyword>
<dbReference type="SUPFAM" id="SSF56204">
    <property type="entry name" value="Hect, E3 ligase catalytic domain"/>
    <property type="match status" value="1"/>
</dbReference>
<evidence type="ECO:0000313" key="10">
    <source>
        <dbReference type="Proteomes" id="UP000285060"/>
    </source>
</evidence>
<keyword evidence="7" id="KW-0472">Membrane</keyword>